<dbReference type="PANTHER" id="PTHR35526">
    <property type="entry name" value="ANTI-SIGMA-F FACTOR RSBW-RELATED"/>
    <property type="match status" value="1"/>
</dbReference>
<dbReference type="PANTHER" id="PTHR35526:SF3">
    <property type="entry name" value="ANTI-SIGMA-F FACTOR RSBW"/>
    <property type="match status" value="1"/>
</dbReference>
<feature type="domain" description="Histidine kinase/HSP90-like ATPase" evidence="2">
    <location>
        <begin position="25"/>
        <end position="153"/>
    </location>
</feature>
<dbReference type="EMBL" id="QWJJ01000010">
    <property type="protein sequence ID" value="RII38328.1"/>
    <property type="molecule type" value="Genomic_DNA"/>
</dbReference>
<evidence type="ECO:0000259" key="2">
    <source>
        <dbReference type="Pfam" id="PF13581"/>
    </source>
</evidence>
<dbReference type="GO" id="GO:0004674">
    <property type="term" value="F:protein serine/threonine kinase activity"/>
    <property type="evidence" value="ECO:0007669"/>
    <property type="project" value="UniProtKB-KW"/>
</dbReference>
<keyword evidence="3" id="KW-0067">ATP-binding</keyword>
<dbReference type="AlphaFoldDB" id="A0A399IYR1"/>
<proteinExistence type="predicted"/>
<keyword evidence="1" id="KW-0418">Kinase</keyword>
<keyword evidence="3" id="KW-0547">Nucleotide-binding</keyword>
<dbReference type="InterPro" id="IPR036890">
    <property type="entry name" value="HATPase_C_sf"/>
</dbReference>
<gene>
    <name evidence="3" type="ORF">DL237_12490</name>
</gene>
<organism evidence="3 4">
    <name type="scientific">Pseudooceanicola sediminis</name>
    <dbReference type="NCBI Taxonomy" id="2211117"/>
    <lineage>
        <taxon>Bacteria</taxon>
        <taxon>Pseudomonadati</taxon>
        <taxon>Pseudomonadota</taxon>
        <taxon>Alphaproteobacteria</taxon>
        <taxon>Rhodobacterales</taxon>
        <taxon>Paracoccaceae</taxon>
        <taxon>Pseudooceanicola</taxon>
    </lineage>
</organism>
<dbReference type="SUPFAM" id="SSF55874">
    <property type="entry name" value="ATPase domain of HSP90 chaperone/DNA topoisomerase II/histidine kinase"/>
    <property type="match status" value="1"/>
</dbReference>
<evidence type="ECO:0000313" key="4">
    <source>
        <dbReference type="Proteomes" id="UP000265848"/>
    </source>
</evidence>
<evidence type="ECO:0000313" key="3">
    <source>
        <dbReference type="EMBL" id="RII38328.1"/>
    </source>
</evidence>
<dbReference type="GO" id="GO:0005524">
    <property type="term" value="F:ATP binding"/>
    <property type="evidence" value="ECO:0007669"/>
    <property type="project" value="UniProtKB-KW"/>
</dbReference>
<sequence>MHREAQRMTSDQPISQMQRDIRISFPSTALSVRRALETVTTSLAALSLGPEELGTVELVLAEALNNVVEHAYGEGERGWISLECTQKPDGLHFTILDEGKPMPKGIVPMGLRAPLPSELEALPEGGFGWFLIQDLSHDVQYFRTGDVNTLSFRVNIGVVVRPN</sequence>
<dbReference type="InterPro" id="IPR050267">
    <property type="entry name" value="Anti-sigma-factor_SerPK"/>
</dbReference>
<dbReference type="InterPro" id="IPR003594">
    <property type="entry name" value="HATPase_dom"/>
</dbReference>
<dbReference type="Proteomes" id="UP000265848">
    <property type="component" value="Unassembled WGS sequence"/>
</dbReference>
<name>A0A399IYR1_9RHOB</name>
<keyword evidence="1" id="KW-0808">Transferase</keyword>
<dbReference type="Pfam" id="PF13581">
    <property type="entry name" value="HATPase_c_2"/>
    <property type="match status" value="1"/>
</dbReference>
<dbReference type="CDD" id="cd16936">
    <property type="entry name" value="HATPase_RsbW-like"/>
    <property type="match status" value="1"/>
</dbReference>
<keyword evidence="1" id="KW-0723">Serine/threonine-protein kinase</keyword>
<reference evidence="3 4" key="1">
    <citation type="submission" date="2018-08" db="EMBL/GenBank/DDBJ databases">
        <title>Pseudooceanicola sediminis CY03 in the family Rhodobacteracea.</title>
        <authorList>
            <person name="Zhang Y.-J."/>
        </authorList>
    </citation>
    <scope>NUCLEOTIDE SEQUENCE [LARGE SCALE GENOMIC DNA]</scope>
    <source>
        <strain evidence="3 4">CY03</strain>
    </source>
</reference>
<keyword evidence="4" id="KW-1185">Reference proteome</keyword>
<evidence type="ECO:0000256" key="1">
    <source>
        <dbReference type="ARBA" id="ARBA00022527"/>
    </source>
</evidence>
<accession>A0A399IYR1</accession>
<dbReference type="Gene3D" id="3.30.565.10">
    <property type="entry name" value="Histidine kinase-like ATPase, C-terminal domain"/>
    <property type="match status" value="1"/>
</dbReference>
<comment type="caution">
    <text evidence="3">The sequence shown here is derived from an EMBL/GenBank/DDBJ whole genome shotgun (WGS) entry which is preliminary data.</text>
</comment>
<protein>
    <submittedName>
        <fullName evidence="3">ATP-binding protein</fullName>
    </submittedName>
</protein>